<evidence type="ECO:0000313" key="2">
    <source>
        <dbReference type="EnsemblMetazoa" id="PPA47399.1"/>
    </source>
</evidence>
<gene>
    <name evidence="2" type="primary">WBGene00306041</name>
</gene>
<reference evidence="2" key="2">
    <citation type="submission" date="2022-06" db="UniProtKB">
        <authorList>
            <consortium name="EnsemblMetazoa"/>
        </authorList>
    </citation>
    <scope>IDENTIFICATION</scope>
    <source>
        <strain evidence="2">PS312</strain>
    </source>
</reference>
<reference evidence="3" key="1">
    <citation type="journal article" date="2008" name="Nat. Genet.">
        <title>The Pristionchus pacificus genome provides a unique perspective on nematode lifestyle and parasitism.</title>
        <authorList>
            <person name="Dieterich C."/>
            <person name="Clifton S.W."/>
            <person name="Schuster L.N."/>
            <person name="Chinwalla A."/>
            <person name="Delehaunty K."/>
            <person name="Dinkelacker I."/>
            <person name="Fulton L."/>
            <person name="Fulton R."/>
            <person name="Godfrey J."/>
            <person name="Minx P."/>
            <person name="Mitreva M."/>
            <person name="Roeseler W."/>
            <person name="Tian H."/>
            <person name="Witte H."/>
            <person name="Yang S.P."/>
            <person name="Wilson R.K."/>
            <person name="Sommer R.J."/>
        </authorList>
    </citation>
    <scope>NUCLEOTIDE SEQUENCE [LARGE SCALE GENOMIC DNA]</scope>
    <source>
        <strain evidence="3">PS312</strain>
    </source>
</reference>
<name>A0A8R1V5P6_PRIPA</name>
<proteinExistence type="predicted"/>
<sequence length="150" mass="16540">MVVNERGMLYFSPEFMLDRDDNFNPKYPPASTVGLLTKILSNASTFIPKNIKFPEEKMTELGYTKAQSGYISLTFETGYCSFNEVMPGQLPPLCPSGGTLGVIIKDMVNETSPLRGLVLRRPLPGAGGLATLDPVAPRRRMNRLDSPQLD</sequence>
<feature type="region of interest" description="Disordered" evidence="1">
    <location>
        <begin position="129"/>
        <end position="150"/>
    </location>
</feature>
<dbReference type="AlphaFoldDB" id="A0A8R1V5P6"/>
<dbReference type="EnsemblMetazoa" id="PPA47399.1">
    <property type="protein sequence ID" value="PPA47399.1"/>
    <property type="gene ID" value="WBGene00306041"/>
</dbReference>
<dbReference type="Proteomes" id="UP000005239">
    <property type="component" value="Unassembled WGS sequence"/>
</dbReference>
<evidence type="ECO:0000256" key="1">
    <source>
        <dbReference type="SAM" id="MobiDB-lite"/>
    </source>
</evidence>
<protein>
    <submittedName>
        <fullName evidence="2">Uncharacterized protein</fullName>
    </submittedName>
</protein>
<accession>A0A8R1V5P6</accession>
<evidence type="ECO:0000313" key="3">
    <source>
        <dbReference type="Proteomes" id="UP000005239"/>
    </source>
</evidence>
<organism evidence="2 3">
    <name type="scientific">Pristionchus pacificus</name>
    <name type="common">Parasitic nematode worm</name>
    <dbReference type="NCBI Taxonomy" id="54126"/>
    <lineage>
        <taxon>Eukaryota</taxon>
        <taxon>Metazoa</taxon>
        <taxon>Ecdysozoa</taxon>
        <taxon>Nematoda</taxon>
        <taxon>Chromadorea</taxon>
        <taxon>Rhabditida</taxon>
        <taxon>Rhabditina</taxon>
        <taxon>Diplogasteromorpha</taxon>
        <taxon>Diplogasteroidea</taxon>
        <taxon>Neodiplogasteridae</taxon>
        <taxon>Pristionchus</taxon>
    </lineage>
</organism>
<keyword evidence="3" id="KW-1185">Reference proteome</keyword>